<proteinExistence type="predicted"/>
<dbReference type="Proteomes" id="UP000243528">
    <property type="component" value="Unassembled WGS sequence"/>
</dbReference>
<sequence length="321" mass="34619">MFATRQVCRSPSCTVTTTSEVAMKGIAGAPVSFGVFELTADQPLPEPEEILAPLRDAGYDGIDLGPVGWLGRGEQLRQRLRTHGMALAGGWVDLPLTDDEAFAAALPGLDETLEVFVAAAEADRDRLPLPTLADAGDEIRRANPGGGPGIGLDEAGWDRLTRNVATAADRVRRAGLEPTFHHHACTNVETPDEIDTFLARTDVGLTLDTGHLIIGGGDPVDGWRRWSDRINHLHLKDARTDVLAQVVKERAGMRAVWERRAFVELGAGDLDVAGFMDAVVADGFDGWCVVEQDVVPSPSDPPGKAADDQRANREALRRWLP</sequence>
<gene>
    <name evidence="3" type="ORF">CLV30_10954</name>
</gene>
<accession>A0A2P8E010</accession>
<dbReference type="InterPro" id="IPR013022">
    <property type="entry name" value="Xyl_isomerase-like_TIM-brl"/>
</dbReference>
<dbReference type="AlphaFoldDB" id="A0A2P8E010"/>
<dbReference type="PANTHER" id="PTHR12110:SF41">
    <property type="entry name" value="INOSOSE DEHYDRATASE"/>
    <property type="match status" value="1"/>
</dbReference>
<dbReference type="Pfam" id="PF01261">
    <property type="entry name" value="AP_endonuc_2"/>
    <property type="match status" value="1"/>
</dbReference>
<comment type="caution">
    <text evidence="3">The sequence shown here is derived from an EMBL/GenBank/DDBJ whole genome shotgun (WGS) entry which is preliminary data.</text>
</comment>
<organism evidence="3 4">
    <name type="scientific">Haloactinopolyspora alba</name>
    <dbReference type="NCBI Taxonomy" id="648780"/>
    <lineage>
        <taxon>Bacteria</taxon>
        <taxon>Bacillati</taxon>
        <taxon>Actinomycetota</taxon>
        <taxon>Actinomycetes</taxon>
        <taxon>Jiangellales</taxon>
        <taxon>Jiangellaceae</taxon>
        <taxon>Haloactinopolyspora</taxon>
    </lineage>
</organism>
<evidence type="ECO:0000259" key="2">
    <source>
        <dbReference type="Pfam" id="PF01261"/>
    </source>
</evidence>
<dbReference type="Gene3D" id="3.20.20.150">
    <property type="entry name" value="Divalent-metal-dependent TIM barrel enzymes"/>
    <property type="match status" value="1"/>
</dbReference>
<feature type="domain" description="Xylose isomerase-like TIM barrel" evidence="2">
    <location>
        <begin position="53"/>
        <end position="308"/>
    </location>
</feature>
<name>A0A2P8E010_9ACTN</name>
<evidence type="ECO:0000256" key="1">
    <source>
        <dbReference type="SAM" id="MobiDB-lite"/>
    </source>
</evidence>
<dbReference type="EMBL" id="PYGE01000009">
    <property type="protein sequence ID" value="PSL02747.1"/>
    <property type="molecule type" value="Genomic_DNA"/>
</dbReference>
<dbReference type="PANTHER" id="PTHR12110">
    <property type="entry name" value="HYDROXYPYRUVATE ISOMERASE"/>
    <property type="match status" value="1"/>
</dbReference>
<dbReference type="InterPro" id="IPR050312">
    <property type="entry name" value="IolE/XylAMocC-like"/>
</dbReference>
<keyword evidence="4" id="KW-1185">Reference proteome</keyword>
<feature type="region of interest" description="Disordered" evidence="1">
    <location>
        <begin position="296"/>
        <end position="321"/>
    </location>
</feature>
<evidence type="ECO:0000313" key="3">
    <source>
        <dbReference type="EMBL" id="PSL02747.1"/>
    </source>
</evidence>
<feature type="compositionally biased region" description="Basic and acidic residues" evidence="1">
    <location>
        <begin position="305"/>
        <end position="321"/>
    </location>
</feature>
<reference evidence="3 4" key="1">
    <citation type="submission" date="2018-03" db="EMBL/GenBank/DDBJ databases">
        <title>Genomic Encyclopedia of Archaeal and Bacterial Type Strains, Phase II (KMG-II): from individual species to whole genera.</title>
        <authorList>
            <person name="Goeker M."/>
        </authorList>
    </citation>
    <scope>NUCLEOTIDE SEQUENCE [LARGE SCALE GENOMIC DNA]</scope>
    <source>
        <strain evidence="3 4">DSM 45211</strain>
    </source>
</reference>
<evidence type="ECO:0000313" key="4">
    <source>
        <dbReference type="Proteomes" id="UP000243528"/>
    </source>
</evidence>
<dbReference type="InterPro" id="IPR036237">
    <property type="entry name" value="Xyl_isomerase-like_sf"/>
</dbReference>
<dbReference type="SUPFAM" id="SSF51658">
    <property type="entry name" value="Xylose isomerase-like"/>
    <property type="match status" value="1"/>
</dbReference>
<protein>
    <submittedName>
        <fullName evidence="3">2-keto-myo-inositol dehydratase</fullName>
    </submittedName>
</protein>